<gene>
    <name evidence="1" type="ORF">ACFPT7_05505</name>
</gene>
<dbReference type="InterPro" id="IPR022280">
    <property type="entry name" value="PRTRC_protein-B"/>
</dbReference>
<protein>
    <submittedName>
        <fullName evidence="1">PRTRC system protein B</fullName>
    </submittedName>
</protein>
<dbReference type="NCBIfam" id="TIGR03737">
    <property type="entry name" value="PRTRC_B"/>
    <property type="match status" value="1"/>
</dbReference>
<name>A0ABW1ECH6_9BACT</name>
<proteinExistence type="predicted"/>
<evidence type="ECO:0000313" key="2">
    <source>
        <dbReference type="Proteomes" id="UP001596091"/>
    </source>
</evidence>
<sequence>MEVHVSIGENHRFELREALLVYRDRQRSFVTRHQVTLHKDGPPTLAAAQPLTDGFVESLVRSLWGGSSAEILPGNVVAKGDRLIVWWTSACHRQMFYQDAEQKATKLNGWVFPQPPLVWRVDDGGLKIRALRENKRPDATTRLTVAPFWNLSDDGRVCTGTMRCPNTASVASIPEWERGFYESAFTHANVGRLTRHREGFEGLWSELRDRRKAFPIEALIQLPQTLAEFVHGDRR</sequence>
<dbReference type="RefSeq" id="WP_263337306.1">
    <property type="nucleotide sequence ID" value="NZ_JAGSYH010000004.1"/>
</dbReference>
<evidence type="ECO:0000313" key="1">
    <source>
        <dbReference type="EMBL" id="MFC5861740.1"/>
    </source>
</evidence>
<accession>A0ABW1ECH6</accession>
<dbReference type="EMBL" id="JBHSPH010000002">
    <property type="protein sequence ID" value="MFC5861740.1"/>
    <property type="molecule type" value="Genomic_DNA"/>
</dbReference>
<keyword evidence="2" id="KW-1185">Reference proteome</keyword>
<dbReference type="Pfam" id="PF14460">
    <property type="entry name" value="Prok-E2_D"/>
    <property type="match status" value="1"/>
</dbReference>
<dbReference type="InterPro" id="IPR032787">
    <property type="entry name" value="Prok-E2_D"/>
</dbReference>
<comment type="caution">
    <text evidence="1">The sequence shown here is derived from an EMBL/GenBank/DDBJ whole genome shotgun (WGS) entry which is preliminary data.</text>
</comment>
<organism evidence="1 2">
    <name type="scientific">Acidicapsa dinghuensis</name>
    <dbReference type="NCBI Taxonomy" id="2218256"/>
    <lineage>
        <taxon>Bacteria</taxon>
        <taxon>Pseudomonadati</taxon>
        <taxon>Acidobacteriota</taxon>
        <taxon>Terriglobia</taxon>
        <taxon>Terriglobales</taxon>
        <taxon>Acidobacteriaceae</taxon>
        <taxon>Acidicapsa</taxon>
    </lineage>
</organism>
<reference evidence="2" key="1">
    <citation type="journal article" date="2019" name="Int. J. Syst. Evol. Microbiol.">
        <title>The Global Catalogue of Microorganisms (GCM) 10K type strain sequencing project: providing services to taxonomists for standard genome sequencing and annotation.</title>
        <authorList>
            <consortium name="The Broad Institute Genomics Platform"/>
            <consortium name="The Broad Institute Genome Sequencing Center for Infectious Disease"/>
            <person name="Wu L."/>
            <person name="Ma J."/>
        </authorList>
    </citation>
    <scope>NUCLEOTIDE SEQUENCE [LARGE SCALE GENOMIC DNA]</scope>
    <source>
        <strain evidence="2">JCM 4087</strain>
    </source>
</reference>
<dbReference type="Proteomes" id="UP001596091">
    <property type="component" value="Unassembled WGS sequence"/>
</dbReference>